<evidence type="ECO:0000256" key="1">
    <source>
        <dbReference type="ARBA" id="ARBA00001988"/>
    </source>
</evidence>
<organism evidence="6 7">
    <name type="scientific">Labeo rohita</name>
    <name type="common">Indian major carp</name>
    <name type="synonym">Cyprinus rohita</name>
    <dbReference type="NCBI Taxonomy" id="84645"/>
    <lineage>
        <taxon>Eukaryota</taxon>
        <taxon>Metazoa</taxon>
        <taxon>Chordata</taxon>
        <taxon>Craniata</taxon>
        <taxon>Vertebrata</taxon>
        <taxon>Euteleostomi</taxon>
        <taxon>Actinopterygii</taxon>
        <taxon>Neopterygii</taxon>
        <taxon>Teleostei</taxon>
        <taxon>Ostariophysi</taxon>
        <taxon>Cypriniformes</taxon>
        <taxon>Cyprinidae</taxon>
        <taxon>Labeoninae</taxon>
        <taxon>Labeonini</taxon>
        <taxon>Labeo</taxon>
    </lineage>
</organism>
<dbReference type="PANTHER" id="PTHR13738:SF12">
    <property type="entry name" value="TROPONIN 1-RELATED"/>
    <property type="match status" value="1"/>
</dbReference>
<reference evidence="6 7" key="1">
    <citation type="submission" date="2022-01" db="EMBL/GenBank/DDBJ databases">
        <title>A high-quality chromosome-level genome assembly of rohu carp, Labeo rohita.</title>
        <authorList>
            <person name="Arick M.A. II"/>
            <person name="Hsu C.-Y."/>
            <person name="Magbanua Z."/>
            <person name="Pechanova O."/>
            <person name="Grover C."/>
            <person name="Miller E."/>
            <person name="Thrash A."/>
            <person name="Ezzel L."/>
            <person name="Alam S."/>
            <person name="Benzie J."/>
            <person name="Hamilton M."/>
            <person name="Karsi A."/>
            <person name="Lawrence M.L."/>
            <person name="Peterson D.G."/>
        </authorList>
    </citation>
    <scope>NUCLEOTIDE SEQUENCE [LARGE SCALE GENOMIC DNA]</scope>
    <source>
        <strain evidence="7">BAU-BD-2019</strain>
        <tissue evidence="6">Blood</tissue>
    </source>
</reference>
<comment type="function">
    <text evidence="1">Troponin I is the inhibitory subunit of troponin, the thin filament regulatory complex which confers calcium-sensitivity to striated muscle actomyosin ATPase activity.</text>
</comment>
<evidence type="ECO:0000256" key="2">
    <source>
        <dbReference type="ARBA" id="ARBA00009930"/>
    </source>
</evidence>
<proteinExistence type="inferred from homology"/>
<protein>
    <submittedName>
        <fullName evidence="6">Troponin I, cardiac muscle</fullName>
    </submittedName>
</protein>
<dbReference type="Gene3D" id="6.10.250.180">
    <property type="match status" value="2"/>
</dbReference>
<dbReference type="InterPro" id="IPR050875">
    <property type="entry name" value="Troponin_I"/>
</dbReference>
<evidence type="ECO:0000256" key="5">
    <source>
        <dbReference type="SAM" id="Coils"/>
    </source>
</evidence>
<gene>
    <name evidence="6" type="ORF">H4Q32_018424</name>
</gene>
<evidence type="ECO:0000313" key="7">
    <source>
        <dbReference type="Proteomes" id="UP000830375"/>
    </source>
</evidence>
<evidence type="ECO:0000256" key="4">
    <source>
        <dbReference type="ARBA" id="ARBA00023203"/>
    </source>
</evidence>
<sequence>MSYCPPSPHLHGMQATALRNSSFIVLKHKHAEDRHTPFSANAIEEGGEQIAQIFAHCAKLCANLLELYSHINAVTLQSKLLKKATSMLAAEKEQNRRERDETLNERVPPLKLSGLSAQELQELCKELHRKIDVVDEARYDLEIKVAKNEKEIQSLTQKIWEMKGTKQRTKLKRVKKSHDAKLDALTESKMSSKADFKANLKTVKKEEEKKEEVTDWRKNVEAMSGMEGRKKLHVLLQTKLLKKATSMLVTEKEEKQRERETTLRERVPPLQLSGLSVQELQALCRDLHQKIDVVDEERYDISAKVTKNEKEISDLNIKITELRGKMKRPALKRVKISADAMLGALLGSRVKESVDFKANLKTVKKEEEKKEEVTDWRKNVEAMSGMEGRKKLPQAKPKPKITSARRLGLKIRLLNTALEMLMVEKRDKENERQQVLTERVPPLKLSGLSVQELQQLCKDLHHKIDVIDEERYDIALKVAKNDKEIQEMNQKIYEIKSKLKRPNLRRVKLSAEHLLSVLLGSKHTQSIDFKANLKTVKKEEEKKEEVTDWRKNVEAIWQQYQTKDDIKDKKHKISASRRLFLKTKILKKASTLLAEETEQKKIDRERTLSERVPPLKLSGLSVQDLQNLCKELHQKIDVVDEERYDIESKVAKNEKEIADLNHKIFELKGKMKRPALKRVRVSADAMLGALLGAKHKESIDFKANLKTVKKEEEKVRINTNVQY</sequence>
<dbReference type="PANTHER" id="PTHR13738">
    <property type="entry name" value="TROPONIN I"/>
    <property type="match status" value="1"/>
</dbReference>
<name>A0ABQ8LC96_LABRO</name>
<dbReference type="Proteomes" id="UP000830375">
    <property type="component" value="Unassembled WGS sequence"/>
</dbReference>
<dbReference type="SUPFAM" id="SSF90250">
    <property type="entry name" value="Troponin coil-coiled subunits"/>
    <property type="match status" value="4"/>
</dbReference>
<feature type="coiled-coil region" evidence="5">
    <location>
        <begin position="81"/>
        <end position="158"/>
    </location>
</feature>
<comment type="similarity">
    <text evidence="2">Belongs to the troponin I family.</text>
</comment>
<feature type="coiled-coil region" evidence="5">
    <location>
        <begin position="277"/>
        <end position="325"/>
    </location>
</feature>
<feature type="coiled-coil region" evidence="5">
    <location>
        <begin position="411"/>
        <end position="470"/>
    </location>
</feature>
<dbReference type="EMBL" id="JACTAM010000025">
    <property type="protein sequence ID" value="KAI2648350.1"/>
    <property type="molecule type" value="Genomic_DNA"/>
</dbReference>
<dbReference type="Gene3D" id="1.20.5.350">
    <property type="match status" value="4"/>
</dbReference>
<comment type="caution">
    <text evidence="6">The sequence shown here is derived from an EMBL/GenBank/DDBJ whole genome shotgun (WGS) entry which is preliminary data.</text>
</comment>
<keyword evidence="3" id="KW-0514">Muscle protein</keyword>
<evidence type="ECO:0000256" key="3">
    <source>
        <dbReference type="ARBA" id="ARBA00023179"/>
    </source>
</evidence>
<feature type="coiled-coil region" evidence="5">
    <location>
        <begin position="622"/>
        <end position="670"/>
    </location>
</feature>
<dbReference type="InterPro" id="IPR038077">
    <property type="entry name" value="Troponin_sf"/>
</dbReference>
<dbReference type="InterPro" id="IPR001978">
    <property type="entry name" value="Troponin"/>
</dbReference>
<accession>A0ABQ8LC96</accession>
<keyword evidence="5" id="KW-0175">Coiled coil</keyword>
<evidence type="ECO:0000313" key="6">
    <source>
        <dbReference type="EMBL" id="KAI2648350.1"/>
    </source>
</evidence>
<keyword evidence="7" id="KW-1185">Reference proteome</keyword>
<keyword evidence="4" id="KW-0009">Actin-binding</keyword>
<dbReference type="Pfam" id="PF00992">
    <property type="entry name" value="Troponin"/>
    <property type="match status" value="4"/>
</dbReference>